<keyword evidence="3" id="KW-1185">Reference proteome</keyword>
<evidence type="ECO:0000313" key="2">
    <source>
        <dbReference type="EMBL" id="GGF22267.1"/>
    </source>
</evidence>
<proteinExistence type="predicted"/>
<dbReference type="InterPro" id="IPR038694">
    <property type="entry name" value="DUF427_sf"/>
</dbReference>
<accession>A0A917EWK7</accession>
<dbReference type="PANTHER" id="PTHR34310:SF8">
    <property type="entry name" value="CONSERVED PROTEIN"/>
    <property type="match status" value="1"/>
</dbReference>
<gene>
    <name evidence="2" type="ORF">GCM10011399_14920</name>
</gene>
<evidence type="ECO:0000259" key="1">
    <source>
        <dbReference type="Pfam" id="PF04248"/>
    </source>
</evidence>
<dbReference type="Gene3D" id="2.170.150.40">
    <property type="entry name" value="Domain of unknown function (DUF427)"/>
    <property type="match status" value="1"/>
</dbReference>
<reference evidence="2 3" key="1">
    <citation type="journal article" date="2014" name="Int. J. Syst. Evol. Microbiol.">
        <title>Complete genome sequence of Corynebacterium casei LMG S-19264T (=DSM 44701T), isolated from a smear-ripened cheese.</title>
        <authorList>
            <consortium name="US DOE Joint Genome Institute (JGI-PGF)"/>
            <person name="Walter F."/>
            <person name="Albersmeier A."/>
            <person name="Kalinowski J."/>
            <person name="Ruckert C."/>
        </authorList>
    </citation>
    <scope>NUCLEOTIDE SEQUENCE [LARGE SCALE GENOMIC DNA]</scope>
    <source>
        <strain evidence="2 3">CGMCC 1.12976</strain>
    </source>
</reference>
<organism evidence="2 3">
    <name type="scientific">Subtercola lobariae</name>
    <dbReference type="NCBI Taxonomy" id="1588641"/>
    <lineage>
        <taxon>Bacteria</taxon>
        <taxon>Bacillati</taxon>
        <taxon>Actinomycetota</taxon>
        <taxon>Actinomycetes</taxon>
        <taxon>Micrococcales</taxon>
        <taxon>Microbacteriaceae</taxon>
        <taxon>Subtercola</taxon>
    </lineage>
</organism>
<dbReference type="AlphaFoldDB" id="A0A917EWK7"/>
<dbReference type="RefSeq" id="WP_188675985.1">
    <property type="nucleotide sequence ID" value="NZ_BMGP01000002.1"/>
</dbReference>
<dbReference type="InterPro" id="IPR007361">
    <property type="entry name" value="DUF427"/>
</dbReference>
<comment type="caution">
    <text evidence="2">The sequence shown here is derived from an EMBL/GenBank/DDBJ whole genome shotgun (WGS) entry which is preliminary data.</text>
</comment>
<protein>
    <recommendedName>
        <fullName evidence="1">DUF427 domain-containing protein</fullName>
    </recommendedName>
</protein>
<dbReference type="EMBL" id="BMGP01000002">
    <property type="protein sequence ID" value="GGF22267.1"/>
    <property type="molecule type" value="Genomic_DNA"/>
</dbReference>
<feature type="domain" description="DUF427" evidence="1">
    <location>
        <begin position="37"/>
        <end position="128"/>
    </location>
</feature>
<dbReference type="PANTHER" id="PTHR34310">
    <property type="entry name" value="DUF427 DOMAIN PROTEIN (AFU_ORTHOLOGUE AFUA_3G02220)"/>
    <property type="match status" value="1"/>
</dbReference>
<evidence type="ECO:0000313" key="3">
    <source>
        <dbReference type="Proteomes" id="UP000598775"/>
    </source>
</evidence>
<dbReference type="Pfam" id="PF04248">
    <property type="entry name" value="NTP_transf_9"/>
    <property type="match status" value="1"/>
</dbReference>
<dbReference type="Proteomes" id="UP000598775">
    <property type="component" value="Unassembled WGS sequence"/>
</dbReference>
<sequence>MSLNTSSPTLIAPPAERLVSRRIDDLLVALAPAPGIVEIRTGETVVASTTRAVELHEVDIQVRFYIPREDVRLDLLRPIEGTTFCPFKGVASEYWALADDTTDTAVAWSYPEPNPSFAGIAGHIAFYDSLTLSVSQ</sequence>
<name>A0A917EWK7_9MICO</name>